<dbReference type="Pfam" id="PF01227">
    <property type="entry name" value="GTP_cyclohydroI"/>
    <property type="match status" value="1"/>
</dbReference>
<reference evidence="9" key="1">
    <citation type="submission" date="2022-08" db="EMBL/GenBank/DDBJ databases">
        <authorList>
            <person name="Deng Y."/>
            <person name="Han X.-F."/>
            <person name="Zhang Y.-Q."/>
        </authorList>
    </citation>
    <scope>NUCLEOTIDE SEQUENCE</scope>
    <source>
        <strain evidence="9">CPCC 203407</strain>
    </source>
</reference>
<evidence type="ECO:0000313" key="9">
    <source>
        <dbReference type="EMBL" id="MCS5727274.1"/>
    </source>
</evidence>
<proteinExistence type="inferred from homology"/>
<feature type="compositionally biased region" description="Low complexity" evidence="7">
    <location>
        <begin position="56"/>
        <end position="68"/>
    </location>
</feature>
<comment type="pathway">
    <text evidence="2 6">Cofactor biosynthesis; 7,8-dihydroneopterin triphosphate biosynthesis; 7,8-dihydroneopterin triphosphate from GTP: step 1/1.</text>
</comment>
<evidence type="ECO:0000256" key="1">
    <source>
        <dbReference type="ARBA" id="ARBA00001052"/>
    </source>
</evidence>
<keyword evidence="5 6" id="KW-0378">Hydrolase</keyword>
<dbReference type="GO" id="GO:0046654">
    <property type="term" value="P:tetrahydrofolate biosynthetic process"/>
    <property type="evidence" value="ECO:0007669"/>
    <property type="project" value="UniProtKB-UniRule"/>
</dbReference>
<feature type="domain" description="GTP cyclohydrolase I" evidence="8">
    <location>
        <begin position="9"/>
        <end position="195"/>
    </location>
</feature>
<dbReference type="AlphaFoldDB" id="A0AA41XIR3"/>
<dbReference type="Gene3D" id="1.10.286.10">
    <property type="match status" value="1"/>
</dbReference>
<evidence type="ECO:0000256" key="5">
    <source>
        <dbReference type="ARBA" id="ARBA00022801"/>
    </source>
</evidence>
<feature type="binding site" evidence="6">
    <location>
        <position position="160"/>
    </location>
    <ligand>
        <name>Zn(2+)</name>
        <dbReference type="ChEBI" id="CHEBI:29105"/>
    </ligand>
</feature>
<dbReference type="SUPFAM" id="SSF55620">
    <property type="entry name" value="Tetrahydrobiopterin biosynthesis enzymes-like"/>
    <property type="match status" value="1"/>
</dbReference>
<dbReference type="InterPro" id="IPR018234">
    <property type="entry name" value="GTP_CycHdrlase_I_CS"/>
</dbReference>
<dbReference type="HAMAP" id="MF_00223">
    <property type="entry name" value="FolE"/>
    <property type="match status" value="1"/>
</dbReference>
<evidence type="ECO:0000256" key="4">
    <source>
        <dbReference type="ARBA" id="ARBA00022563"/>
    </source>
</evidence>
<comment type="caution">
    <text evidence="9">The sequence shown here is derived from an EMBL/GenBank/DDBJ whole genome shotgun (WGS) entry which is preliminary data.</text>
</comment>
<keyword evidence="6" id="KW-0862">Zinc</keyword>
<dbReference type="Proteomes" id="UP001165587">
    <property type="component" value="Unassembled WGS sequence"/>
</dbReference>
<dbReference type="PANTHER" id="PTHR11109">
    <property type="entry name" value="GTP CYCLOHYDROLASE I"/>
    <property type="match status" value="1"/>
</dbReference>
<dbReference type="InterPro" id="IPR001474">
    <property type="entry name" value="GTP_CycHdrlase_I"/>
</dbReference>
<dbReference type="EMBL" id="JANLCK010000009">
    <property type="protein sequence ID" value="MCS5727274.1"/>
    <property type="molecule type" value="Genomic_DNA"/>
</dbReference>
<sequence>MSSVDRARIEAAVGEILAAIGEDPEREGLAETPRRVAEAYAELFGSVGTDPAEALGATFAPPAGATTDDTQDEPAQPVLLRDITFRSICEHHLLPFEGVVHAAYLPGAALAGLGGVVAVIESASSRPQLQERLTDDIAEALERGLDARGVLVVVEAKHGCVSARGRRQALSTTVTLSARGALAEPAARAELMTLIGDRAPDAGGSAR</sequence>
<dbReference type="InterPro" id="IPR020602">
    <property type="entry name" value="GTP_CycHdrlase_I_dom"/>
</dbReference>
<dbReference type="PROSITE" id="PS00860">
    <property type="entry name" value="GTP_CYCLOHYDROL_1_2"/>
    <property type="match status" value="1"/>
</dbReference>
<comment type="subunit">
    <text evidence="6">Homopolymer.</text>
</comment>
<feature type="binding site" evidence="6">
    <location>
        <position position="89"/>
    </location>
    <ligand>
        <name>Zn(2+)</name>
        <dbReference type="ChEBI" id="CHEBI:29105"/>
    </ligand>
</feature>
<keyword evidence="10" id="KW-1185">Reference proteome</keyword>
<dbReference type="FunFam" id="3.30.1130.10:FF:000001">
    <property type="entry name" value="GTP cyclohydrolase 1"/>
    <property type="match status" value="1"/>
</dbReference>
<dbReference type="GO" id="GO:0006729">
    <property type="term" value="P:tetrahydrobiopterin biosynthetic process"/>
    <property type="evidence" value="ECO:0007669"/>
    <property type="project" value="TreeGrafter"/>
</dbReference>
<feature type="binding site" evidence="6">
    <location>
        <position position="92"/>
    </location>
    <ligand>
        <name>Zn(2+)</name>
        <dbReference type="ChEBI" id="CHEBI:29105"/>
    </ligand>
</feature>
<evidence type="ECO:0000256" key="2">
    <source>
        <dbReference type="ARBA" id="ARBA00005080"/>
    </source>
</evidence>
<dbReference type="InterPro" id="IPR043134">
    <property type="entry name" value="GTP-CH-I_N"/>
</dbReference>
<keyword evidence="4 6" id="KW-0554">One-carbon metabolism</keyword>
<dbReference type="RefSeq" id="WP_259530253.1">
    <property type="nucleotide sequence ID" value="NZ_JANLCK010000009.1"/>
</dbReference>
<dbReference type="GO" id="GO:0005737">
    <property type="term" value="C:cytoplasm"/>
    <property type="evidence" value="ECO:0007669"/>
    <property type="project" value="TreeGrafter"/>
</dbReference>
<evidence type="ECO:0000256" key="7">
    <source>
        <dbReference type="SAM" id="MobiDB-lite"/>
    </source>
</evidence>
<gene>
    <name evidence="6" type="primary">folE</name>
    <name evidence="9" type="ORF">N1028_15355</name>
</gene>
<dbReference type="PANTHER" id="PTHR11109:SF7">
    <property type="entry name" value="GTP CYCLOHYDROLASE 1"/>
    <property type="match status" value="1"/>
</dbReference>
<dbReference type="FunFam" id="1.10.286.10:FF:000001">
    <property type="entry name" value="GTP cyclohydrolase 1"/>
    <property type="match status" value="1"/>
</dbReference>
<accession>A0AA41XIR3</accession>
<dbReference type="NCBIfam" id="NF006826">
    <property type="entry name" value="PRK09347.1-3"/>
    <property type="match status" value="1"/>
</dbReference>
<dbReference type="GO" id="GO:0008270">
    <property type="term" value="F:zinc ion binding"/>
    <property type="evidence" value="ECO:0007669"/>
    <property type="project" value="UniProtKB-UniRule"/>
</dbReference>
<comment type="catalytic activity">
    <reaction evidence="1 6">
        <text>GTP + H2O = 7,8-dihydroneopterin 3'-triphosphate + formate + H(+)</text>
        <dbReference type="Rhea" id="RHEA:17473"/>
        <dbReference type="ChEBI" id="CHEBI:15377"/>
        <dbReference type="ChEBI" id="CHEBI:15378"/>
        <dbReference type="ChEBI" id="CHEBI:15740"/>
        <dbReference type="ChEBI" id="CHEBI:37565"/>
        <dbReference type="ChEBI" id="CHEBI:58462"/>
        <dbReference type="EC" id="3.5.4.16"/>
    </reaction>
</comment>
<feature type="region of interest" description="Disordered" evidence="7">
    <location>
        <begin position="55"/>
        <end position="74"/>
    </location>
</feature>
<protein>
    <recommendedName>
        <fullName evidence="6">GTP cyclohydrolase 1</fullName>
        <ecNumber evidence="6">3.5.4.16</ecNumber>
    </recommendedName>
    <alternativeName>
        <fullName evidence="6">GTP cyclohydrolase I</fullName>
        <shortName evidence="6">GTP-CH-I</shortName>
    </alternativeName>
</protein>
<evidence type="ECO:0000259" key="8">
    <source>
        <dbReference type="Pfam" id="PF01227"/>
    </source>
</evidence>
<evidence type="ECO:0000256" key="6">
    <source>
        <dbReference type="HAMAP-Rule" id="MF_00223"/>
    </source>
</evidence>
<comment type="similarity">
    <text evidence="3 6">Belongs to the GTP cyclohydrolase I family.</text>
</comment>
<evidence type="ECO:0000256" key="3">
    <source>
        <dbReference type="ARBA" id="ARBA00008085"/>
    </source>
</evidence>
<keyword evidence="6" id="KW-0547">Nucleotide-binding</keyword>
<dbReference type="GO" id="GO:0005525">
    <property type="term" value="F:GTP binding"/>
    <property type="evidence" value="ECO:0007669"/>
    <property type="project" value="UniProtKB-KW"/>
</dbReference>
<keyword evidence="6" id="KW-0479">Metal-binding</keyword>
<evidence type="ECO:0000313" key="10">
    <source>
        <dbReference type="Proteomes" id="UP001165587"/>
    </source>
</evidence>
<dbReference type="GO" id="GO:0006730">
    <property type="term" value="P:one-carbon metabolic process"/>
    <property type="evidence" value="ECO:0007669"/>
    <property type="project" value="UniProtKB-UniRule"/>
</dbReference>
<dbReference type="Gene3D" id="3.30.1130.10">
    <property type="match status" value="1"/>
</dbReference>
<dbReference type="GO" id="GO:0003934">
    <property type="term" value="F:GTP cyclohydrolase I activity"/>
    <property type="evidence" value="ECO:0007669"/>
    <property type="project" value="UniProtKB-UniRule"/>
</dbReference>
<organism evidence="9 10">
    <name type="scientific">Herbiconiux oxytropis</name>
    <dbReference type="NCBI Taxonomy" id="2970915"/>
    <lineage>
        <taxon>Bacteria</taxon>
        <taxon>Bacillati</taxon>
        <taxon>Actinomycetota</taxon>
        <taxon>Actinomycetes</taxon>
        <taxon>Micrococcales</taxon>
        <taxon>Microbacteriaceae</taxon>
        <taxon>Herbiconiux</taxon>
    </lineage>
</organism>
<dbReference type="EC" id="3.5.4.16" evidence="6"/>
<dbReference type="InterPro" id="IPR043133">
    <property type="entry name" value="GTP-CH-I_C/QueF"/>
</dbReference>
<keyword evidence="6" id="KW-0342">GTP-binding</keyword>
<dbReference type="PROSITE" id="PS00859">
    <property type="entry name" value="GTP_CYCLOHYDROL_1_1"/>
    <property type="match status" value="1"/>
</dbReference>
<name>A0AA41XIR3_9MICO</name>